<keyword evidence="1" id="KW-0732">Signal</keyword>
<feature type="signal peptide" evidence="1">
    <location>
        <begin position="1"/>
        <end position="19"/>
    </location>
</feature>
<dbReference type="Proteomes" id="UP001224325">
    <property type="component" value="Chromosome"/>
</dbReference>
<keyword evidence="4" id="KW-1185">Reference proteome</keyword>
<evidence type="ECO:0000313" key="3">
    <source>
        <dbReference type="EMBL" id="XBL13653.1"/>
    </source>
</evidence>
<dbReference type="KEGG" id="mlil:QLS71_015170"/>
<dbReference type="AlphaFoldDB" id="A0AAU7EEV3"/>
<proteinExistence type="predicted"/>
<evidence type="ECO:0000313" key="4">
    <source>
        <dbReference type="Proteomes" id="UP001224325"/>
    </source>
</evidence>
<name>A0AAU7EEV3_9FLAO</name>
<protein>
    <submittedName>
        <fullName evidence="3">Lipocalin family protein</fullName>
    </submittedName>
</protein>
<gene>
    <name evidence="3" type="ORF">QLS71_015170</name>
</gene>
<dbReference type="InterPro" id="IPR024311">
    <property type="entry name" value="Lipocalin-like"/>
</dbReference>
<accession>A0AAU7EEV3</accession>
<evidence type="ECO:0000259" key="2">
    <source>
        <dbReference type="Pfam" id="PF13648"/>
    </source>
</evidence>
<evidence type="ECO:0000256" key="1">
    <source>
        <dbReference type="SAM" id="SignalP"/>
    </source>
</evidence>
<reference evidence="3" key="1">
    <citation type="submission" date="2024-04" db="EMBL/GenBank/DDBJ databases">
        <title>Mariniflexile litorale, isolated from the shallow sediments of the Sea of Japan.</title>
        <authorList>
            <person name="Romanenko L."/>
            <person name="Isaeva M."/>
        </authorList>
    </citation>
    <scope>NUCLEOTIDE SEQUENCE [LARGE SCALE GENOMIC DNA]</scope>
    <source>
        <strain evidence="3">KMM 9835</strain>
    </source>
</reference>
<organism evidence="3 4">
    <name type="scientific">Mariniflexile litorale</name>
    <dbReference type="NCBI Taxonomy" id="3045158"/>
    <lineage>
        <taxon>Bacteria</taxon>
        <taxon>Pseudomonadati</taxon>
        <taxon>Bacteroidota</taxon>
        <taxon>Flavobacteriia</taxon>
        <taxon>Flavobacteriales</taxon>
        <taxon>Flavobacteriaceae</taxon>
        <taxon>Mariniflexile</taxon>
    </lineage>
</organism>
<dbReference type="Pfam" id="PF13648">
    <property type="entry name" value="Lipocalin_4"/>
    <property type="match status" value="1"/>
</dbReference>
<dbReference type="RefSeq" id="WP_308993726.1">
    <property type="nucleotide sequence ID" value="NZ_CP155618.1"/>
</dbReference>
<sequence length="125" mass="14097">MKKILFTILLMFAVFNLSAQNSETIVGKWVFTKALNKGIDQAGMESLKTQVIGKWKFEFFANGKYDTFMMGEKTSGNWVLKDQTLTLNGIEGDPQKLKILKSSKNELALKLGLGEFLLTRLTELN</sequence>
<feature type="chain" id="PRO_5043537473" evidence="1">
    <location>
        <begin position="20"/>
        <end position="125"/>
    </location>
</feature>
<dbReference type="EMBL" id="CP155618">
    <property type="protein sequence ID" value="XBL13653.1"/>
    <property type="molecule type" value="Genomic_DNA"/>
</dbReference>
<feature type="domain" description="Lipocalin-like" evidence="2">
    <location>
        <begin position="25"/>
        <end position="107"/>
    </location>
</feature>